<name>A0A177WVN2_BATDL</name>
<dbReference type="Proteomes" id="UP000077115">
    <property type="component" value="Unassembled WGS sequence"/>
</dbReference>
<dbReference type="OrthoDB" id="125906at2759"/>
<proteinExistence type="predicted"/>
<feature type="compositionally biased region" description="Polar residues" evidence="1">
    <location>
        <begin position="177"/>
        <end position="196"/>
    </location>
</feature>
<dbReference type="GO" id="GO:0005815">
    <property type="term" value="C:microtubule organizing center"/>
    <property type="evidence" value="ECO:0007669"/>
    <property type="project" value="TreeGrafter"/>
</dbReference>
<sequence>MDILDLDDVIKVVCESISKNKRFSELSHLELCDLWKGMSRYITGQLIIKKSTNIPGIGGFFIKKNIESPGYHVYFSPSRSWNKITGLRLNQIASTGSCVAESMNFSLVAQLTGFQRDLIEAGLKDIVHGLFKVLKRGSTVNLAFGQLGRMSMQSHSIKFRFSQGILKTLNDDKTESHLNSTCSPHQNLNAMASGSQPKLEPILPGRHSPTETRSLDPSSNSLVQSTLPLSSQVDTSENNAISMLSGTSRPQSDLPEASKLRTLEMTTVNEASQPVNAGIAAANTLSIETPSSYDNLAGKSEYPINGAINAHNQQTESCDNETFPNTDISAATDELDEAACKLKKLEELIDKTFSIDSRNVLTHTHSHSGNRLWTNHKCPICRTKQISFEKNRDIQRQTEQEHDRMLLHLSLELDKDFIKTKKDAERTKLKNAISTAHYNHLKAMEKRQEFYQRVTLPVGNLFENREVKRDPILLQQTLALDLKQQLESKQARLLDLHAQQELEDRISNDTLIKEIKAAELQNHLEKSKRCMAQQKALSEQIRLRQSDKDPLENVVFDNPFARSESLMVLYQKEKAKQLYQEQMAIVRQRREYAHKVTEIEKRHSLDRLAISRKELEKDLQSIKQGKVFARKGLESYWADQVLWKRKLSVELEHNS</sequence>
<evidence type="ECO:0000313" key="3">
    <source>
        <dbReference type="EMBL" id="OAJ44107.1"/>
    </source>
</evidence>
<dbReference type="VEuPathDB" id="FungiDB:BDEG_27376"/>
<reference evidence="3 4" key="1">
    <citation type="submission" date="2006-10" db="EMBL/GenBank/DDBJ databases">
        <title>The Genome Sequence of Batrachochytrium dendrobatidis JEL423.</title>
        <authorList>
            <consortium name="The Broad Institute Genome Sequencing Platform"/>
            <person name="Birren B."/>
            <person name="Lander E."/>
            <person name="Galagan J."/>
            <person name="Cuomo C."/>
            <person name="Devon K."/>
            <person name="Jaffe D."/>
            <person name="Butler J."/>
            <person name="Alvarez P."/>
            <person name="Gnerre S."/>
            <person name="Grabherr M."/>
            <person name="Kleber M."/>
            <person name="Mauceli E."/>
            <person name="Brockman W."/>
            <person name="Young S."/>
            <person name="LaButti K."/>
            <person name="Sykes S."/>
            <person name="DeCaprio D."/>
            <person name="Crawford M."/>
            <person name="Koehrsen M."/>
            <person name="Engels R."/>
            <person name="Montgomery P."/>
            <person name="Pearson M."/>
            <person name="Howarth C."/>
            <person name="Larson L."/>
            <person name="White J."/>
            <person name="O'Leary S."/>
            <person name="Kodira C."/>
            <person name="Zeng Q."/>
            <person name="Yandava C."/>
            <person name="Alvarado L."/>
            <person name="Longcore J."/>
            <person name="James T."/>
        </authorList>
    </citation>
    <scope>NUCLEOTIDE SEQUENCE [LARGE SCALE GENOMIC DNA]</scope>
    <source>
        <strain evidence="3 4">JEL423</strain>
    </source>
</reference>
<protein>
    <recommendedName>
        <fullName evidence="2">CCDC81 HU domain-containing protein</fullName>
    </recommendedName>
</protein>
<organism evidence="3 4">
    <name type="scientific">Batrachochytrium dendrobatidis (strain JEL423)</name>
    <dbReference type="NCBI Taxonomy" id="403673"/>
    <lineage>
        <taxon>Eukaryota</taxon>
        <taxon>Fungi</taxon>
        <taxon>Fungi incertae sedis</taxon>
        <taxon>Chytridiomycota</taxon>
        <taxon>Chytridiomycota incertae sedis</taxon>
        <taxon>Chytridiomycetes</taxon>
        <taxon>Rhizophydiales</taxon>
        <taxon>Rhizophydiales incertae sedis</taxon>
        <taxon>Batrachochytrium</taxon>
    </lineage>
</organism>
<dbReference type="AlphaFoldDB" id="A0A177WVN2"/>
<evidence type="ECO:0000313" key="4">
    <source>
        <dbReference type="Proteomes" id="UP000077115"/>
    </source>
</evidence>
<feature type="domain" description="CCDC81 HU" evidence="2">
    <location>
        <begin position="100"/>
        <end position="171"/>
    </location>
</feature>
<dbReference type="Pfam" id="PF18289">
    <property type="entry name" value="HU-CCDC81_euk_2"/>
    <property type="match status" value="1"/>
</dbReference>
<evidence type="ECO:0000256" key="1">
    <source>
        <dbReference type="SAM" id="MobiDB-lite"/>
    </source>
</evidence>
<reference evidence="3 4" key="2">
    <citation type="submission" date="2016-05" db="EMBL/GenBank/DDBJ databases">
        <title>Lineage-specific infection strategies underlie the spectrum of fungal disease in amphibians.</title>
        <authorList>
            <person name="Cuomo C.A."/>
            <person name="Farrer R.A."/>
            <person name="James T."/>
            <person name="Longcore J."/>
            <person name="Birren B."/>
        </authorList>
    </citation>
    <scope>NUCLEOTIDE SEQUENCE [LARGE SCALE GENOMIC DNA]</scope>
    <source>
        <strain evidence="3 4">JEL423</strain>
    </source>
</reference>
<dbReference type="PANTHER" id="PTHR14362:SF2">
    <property type="entry name" value="COILED-COIL DOMAIN-CONTAINING PROTEIN 81"/>
    <property type="match status" value="1"/>
</dbReference>
<evidence type="ECO:0000259" key="2">
    <source>
        <dbReference type="Pfam" id="PF18289"/>
    </source>
</evidence>
<accession>A0A177WVN2</accession>
<dbReference type="PANTHER" id="PTHR14362">
    <property type="entry name" value="COILED-COIL DOMAIN-CONTAINING PROTEIN 81"/>
    <property type="match status" value="1"/>
</dbReference>
<feature type="region of interest" description="Disordered" evidence="1">
    <location>
        <begin position="174"/>
        <end position="234"/>
    </location>
</feature>
<feature type="compositionally biased region" description="Polar residues" evidence="1">
    <location>
        <begin position="215"/>
        <end position="234"/>
    </location>
</feature>
<dbReference type="InterPro" id="IPR026295">
    <property type="entry name" value="CCD81"/>
</dbReference>
<dbReference type="EMBL" id="DS022311">
    <property type="protein sequence ID" value="OAJ44107.1"/>
    <property type="molecule type" value="Genomic_DNA"/>
</dbReference>
<gene>
    <name evidence="3" type="ORF">BDEG_27376</name>
</gene>
<dbReference type="InterPro" id="IPR040673">
    <property type="entry name" value="CCDC81_HU_dom_2"/>
</dbReference>